<dbReference type="PROSITE" id="PS00092">
    <property type="entry name" value="N6_MTASE"/>
    <property type="match status" value="1"/>
</dbReference>
<dbReference type="InterPro" id="IPR002052">
    <property type="entry name" value="DNA_methylase_N6_adenine_CS"/>
</dbReference>
<dbReference type="GO" id="GO:0008168">
    <property type="term" value="F:methyltransferase activity"/>
    <property type="evidence" value="ECO:0007669"/>
    <property type="project" value="UniProtKB-KW"/>
</dbReference>
<keyword evidence="7" id="KW-1185">Reference proteome</keyword>
<evidence type="ECO:0000256" key="3">
    <source>
        <dbReference type="ARBA" id="ARBA00022679"/>
    </source>
</evidence>
<evidence type="ECO:0000256" key="2">
    <source>
        <dbReference type="ARBA" id="ARBA00022603"/>
    </source>
</evidence>
<reference evidence="7" key="1">
    <citation type="journal article" date="2022" name="Int. J. Syst. Evol. Microbiol.">
        <title>Anaeromyxobacter oryzae sp. nov., Anaeromyxobacter diazotrophicus sp. nov. and Anaeromyxobacter paludicola sp. nov., isolated from paddy soils.</title>
        <authorList>
            <person name="Itoh H."/>
            <person name="Xu Z."/>
            <person name="Mise K."/>
            <person name="Masuda Y."/>
            <person name="Ushijima N."/>
            <person name="Hayakawa C."/>
            <person name="Shiratori Y."/>
            <person name="Senoo K."/>
        </authorList>
    </citation>
    <scope>NUCLEOTIDE SEQUENCE [LARGE SCALE GENOMIC DNA]</scope>
    <source>
        <strain evidence="7">Red232</strain>
    </source>
</reference>
<dbReference type="RefSeq" id="WP_248354901.1">
    <property type="nucleotide sequence ID" value="NZ_AP025591.1"/>
</dbReference>
<evidence type="ECO:0000259" key="5">
    <source>
        <dbReference type="Pfam" id="PF01555"/>
    </source>
</evidence>
<accession>A0ABM7X1V5</accession>
<dbReference type="Pfam" id="PF01555">
    <property type="entry name" value="N6_N4_Mtase"/>
    <property type="match status" value="1"/>
</dbReference>
<protein>
    <recommendedName>
        <fullName evidence="4">Methyltransferase</fullName>
        <ecNumber evidence="4">2.1.1.-</ecNumber>
    </recommendedName>
</protein>
<dbReference type="InterPro" id="IPR029063">
    <property type="entry name" value="SAM-dependent_MTases_sf"/>
</dbReference>
<dbReference type="Gene3D" id="3.40.50.150">
    <property type="entry name" value="Vaccinia Virus protein VP39"/>
    <property type="match status" value="1"/>
</dbReference>
<feature type="domain" description="DNA methylase N-4/N-6" evidence="5">
    <location>
        <begin position="42"/>
        <end position="274"/>
    </location>
</feature>
<organism evidence="6 7">
    <name type="scientific">Anaeromyxobacter oryzae</name>
    <dbReference type="NCBI Taxonomy" id="2918170"/>
    <lineage>
        <taxon>Bacteria</taxon>
        <taxon>Pseudomonadati</taxon>
        <taxon>Myxococcota</taxon>
        <taxon>Myxococcia</taxon>
        <taxon>Myxococcales</taxon>
        <taxon>Cystobacterineae</taxon>
        <taxon>Anaeromyxobacteraceae</taxon>
        <taxon>Anaeromyxobacter</taxon>
    </lineage>
</organism>
<keyword evidence="2 6" id="KW-0489">Methyltransferase</keyword>
<evidence type="ECO:0000313" key="6">
    <source>
        <dbReference type="EMBL" id="BDG05778.1"/>
    </source>
</evidence>
<keyword evidence="3" id="KW-0808">Transferase</keyword>
<dbReference type="PRINTS" id="PR00508">
    <property type="entry name" value="S21N4MTFRASE"/>
</dbReference>
<gene>
    <name evidence="6" type="primary">spnIM</name>
    <name evidence="6" type="ORF">AMOR_47740</name>
</gene>
<name>A0ABM7X1V5_9BACT</name>
<evidence type="ECO:0000256" key="4">
    <source>
        <dbReference type="RuleBase" id="RU362026"/>
    </source>
</evidence>
<dbReference type="SUPFAM" id="SSF53335">
    <property type="entry name" value="S-adenosyl-L-methionine-dependent methyltransferases"/>
    <property type="match status" value="1"/>
</dbReference>
<sequence>MARRLDLHAWDKLPGTTEQGPGWAIVQGDCLEALERLPPHSVDVAFADPPYMLSNGGTTCQSGRRTSVNKGAWDASQGLSTDTAFQARWLEGVRRVLKPSGTLWVSGTQHVIFSIGYAMQEMGYHLLNTVTWYKPNASPNLACRFFTHSTELLLWASPMKSRPLAHRFNYRAMKEANGGKQMRDLWQICERPEPEGEQVVWSVPTPGPREKVHGRHPTQKPLSLLQRVLAASAAPGDLVLDPFSGSGTTGVAALRMGCHFLGLERDPAYVELAARRLRATALDPE</sequence>
<dbReference type="GO" id="GO:0032259">
    <property type="term" value="P:methylation"/>
    <property type="evidence" value="ECO:0007669"/>
    <property type="project" value="UniProtKB-KW"/>
</dbReference>
<dbReference type="InterPro" id="IPR002941">
    <property type="entry name" value="DNA_methylase_N4/N6"/>
</dbReference>
<evidence type="ECO:0000256" key="1">
    <source>
        <dbReference type="ARBA" id="ARBA00006594"/>
    </source>
</evidence>
<dbReference type="InterPro" id="IPR001091">
    <property type="entry name" value="RM_Methyltransferase"/>
</dbReference>
<dbReference type="Proteomes" id="UP001162891">
    <property type="component" value="Chromosome"/>
</dbReference>
<proteinExistence type="inferred from homology"/>
<dbReference type="EMBL" id="AP025591">
    <property type="protein sequence ID" value="BDG05778.1"/>
    <property type="molecule type" value="Genomic_DNA"/>
</dbReference>
<evidence type="ECO:0000313" key="7">
    <source>
        <dbReference type="Proteomes" id="UP001162891"/>
    </source>
</evidence>
<comment type="similarity">
    <text evidence="1 4">Belongs to the N(4)/N(6)-methyltransferase family.</text>
</comment>
<dbReference type="EC" id="2.1.1.-" evidence="4"/>